<protein>
    <recommendedName>
        <fullName evidence="7">DUF3677 domain-containing protein</fullName>
    </recommendedName>
</protein>
<name>A0A7I4D9I5_PHYPA</name>
<feature type="domain" description="Integrator complex subunit 1 RPB2-binding" evidence="2">
    <location>
        <begin position="382"/>
        <end position="532"/>
    </location>
</feature>
<dbReference type="GO" id="GO:0034474">
    <property type="term" value="P:U2 snRNA 3'-end processing"/>
    <property type="evidence" value="ECO:0000318"/>
    <property type="project" value="GO_Central"/>
</dbReference>
<accession>A0A7I4D9I5</accession>
<dbReference type="Pfam" id="PF12432">
    <property type="entry name" value="INTS1_RP2B-bd"/>
    <property type="match status" value="1"/>
</dbReference>
<dbReference type="RefSeq" id="XP_024360181.1">
    <property type="nucleotide sequence ID" value="XM_024504413.2"/>
</dbReference>
<dbReference type="GO" id="GO:0032039">
    <property type="term" value="C:integrator complex"/>
    <property type="evidence" value="ECO:0000318"/>
    <property type="project" value="GO_Central"/>
</dbReference>
<feature type="compositionally biased region" description="Basic and acidic residues" evidence="1">
    <location>
        <begin position="118"/>
        <end position="129"/>
    </location>
</feature>
<dbReference type="EMBL" id="ABEU02000002">
    <property type="status" value="NOT_ANNOTATED_CDS"/>
    <property type="molecule type" value="Genomic_DNA"/>
</dbReference>
<reference evidence="5 6" key="2">
    <citation type="journal article" date="2018" name="Plant J.">
        <title>The Physcomitrella patens chromosome-scale assembly reveals moss genome structure and evolution.</title>
        <authorList>
            <person name="Lang D."/>
            <person name="Ullrich K.K."/>
            <person name="Murat F."/>
            <person name="Fuchs J."/>
            <person name="Jenkins J."/>
            <person name="Haas F.B."/>
            <person name="Piednoel M."/>
            <person name="Gundlach H."/>
            <person name="Van Bel M."/>
            <person name="Meyberg R."/>
            <person name="Vives C."/>
            <person name="Morata J."/>
            <person name="Symeonidi A."/>
            <person name="Hiss M."/>
            <person name="Muchero W."/>
            <person name="Kamisugi Y."/>
            <person name="Saleh O."/>
            <person name="Blanc G."/>
            <person name="Decker E.L."/>
            <person name="van Gessel N."/>
            <person name="Grimwood J."/>
            <person name="Hayes R.D."/>
            <person name="Graham S.W."/>
            <person name="Gunter L.E."/>
            <person name="McDaniel S.F."/>
            <person name="Hoernstein S.N.W."/>
            <person name="Larsson A."/>
            <person name="Li F.W."/>
            <person name="Perroud P.F."/>
            <person name="Phillips J."/>
            <person name="Ranjan P."/>
            <person name="Rokshar D.S."/>
            <person name="Rothfels C.J."/>
            <person name="Schneider L."/>
            <person name="Shu S."/>
            <person name="Stevenson D.W."/>
            <person name="Thummler F."/>
            <person name="Tillich M."/>
            <person name="Villarreal Aguilar J.C."/>
            <person name="Widiez T."/>
            <person name="Wong G.K."/>
            <person name="Wymore A."/>
            <person name="Zhang Y."/>
            <person name="Zimmer A.D."/>
            <person name="Quatrano R.S."/>
            <person name="Mayer K.F.X."/>
            <person name="Goodstein D."/>
            <person name="Casacuberta J.M."/>
            <person name="Vandepoele K."/>
            <person name="Reski R."/>
            <person name="Cuming A.C."/>
            <person name="Tuskan G.A."/>
            <person name="Maumus F."/>
            <person name="Salse J."/>
            <person name="Schmutz J."/>
            <person name="Rensing S.A."/>
        </authorList>
    </citation>
    <scope>NUCLEOTIDE SEQUENCE [LARGE SCALE GENOMIC DNA]</scope>
    <source>
        <strain evidence="5 6">cv. Gransden 2004</strain>
    </source>
</reference>
<dbReference type="GeneID" id="112274712"/>
<dbReference type="InterPro" id="IPR016024">
    <property type="entry name" value="ARM-type_fold"/>
</dbReference>
<reference evidence="5" key="3">
    <citation type="submission" date="2020-12" db="UniProtKB">
        <authorList>
            <consortium name="EnsemblPlants"/>
        </authorList>
    </citation>
    <scope>IDENTIFICATION</scope>
</reference>
<dbReference type="PANTHER" id="PTHR21224:SF1">
    <property type="entry name" value="INTEGRATOR COMPLEX SUBUNIT 1"/>
    <property type="match status" value="1"/>
</dbReference>
<feature type="region of interest" description="Disordered" evidence="1">
    <location>
        <begin position="1"/>
        <end position="57"/>
    </location>
</feature>
<evidence type="ECO:0000259" key="2">
    <source>
        <dbReference type="Pfam" id="PF12432"/>
    </source>
</evidence>
<gene>
    <name evidence="5" type="primary">LOC112274712</name>
</gene>
<dbReference type="PANTHER" id="PTHR21224">
    <property type="entry name" value="INTEGRATOR COMPLEX SUBUNIT 1"/>
    <property type="match status" value="1"/>
</dbReference>
<dbReference type="Proteomes" id="UP000006727">
    <property type="component" value="Chromosome 2"/>
</dbReference>
<feature type="domain" description="Integrator complex subunit 1 R4" evidence="3">
    <location>
        <begin position="2330"/>
        <end position="2421"/>
    </location>
</feature>
<feature type="region of interest" description="Disordered" evidence="1">
    <location>
        <begin position="1077"/>
        <end position="1098"/>
    </location>
</feature>
<proteinExistence type="predicted"/>
<evidence type="ECO:0000259" key="3">
    <source>
        <dbReference type="Pfam" id="PF22928"/>
    </source>
</evidence>
<dbReference type="SUPFAM" id="SSF48371">
    <property type="entry name" value="ARM repeat"/>
    <property type="match status" value="1"/>
</dbReference>
<dbReference type="EnsemblPlants" id="Pp3c2_930V3.2">
    <property type="protein sequence ID" value="Pp3c2_930V3.2"/>
    <property type="gene ID" value="Pp3c2_930"/>
</dbReference>
<evidence type="ECO:0000256" key="1">
    <source>
        <dbReference type="SAM" id="MobiDB-lite"/>
    </source>
</evidence>
<evidence type="ECO:0000313" key="6">
    <source>
        <dbReference type="Proteomes" id="UP000006727"/>
    </source>
</evidence>
<feature type="region of interest" description="Disordered" evidence="1">
    <location>
        <begin position="118"/>
        <end position="150"/>
    </location>
</feature>
<evidence type="ECO:0000259" key="4">
    <source>
        <dbReference type="Pfam" id="PF22929"/>
    </source>
</evidence>
<dbReference type="KEGG" id="ppp:112274712"/>
<dbReference type="InterPro" id="IPR053965">
    <property type="entry name" value="INTS1_R4"/>
</dbReference>
<dbReference type="InParanoid" id="A0A7I4D9I5"/>
<dbReference type="Gramene" id="Pp3c2_930V3.2">
    <property type="protein sequence ID" value="Pp3c2_930V3.2"/>
    <property type="gene ID" value="Pp3c2_930"/>
</dbReference>
<reference evidence="5 6" key="1">
    <citation type="journal article" date="2008" name="Science">
        <title>The Physcomitrella genome reveals evolutionary insights into the conquest of land by plants.</title>
        <authorList>
            <person name="Rensing S."/>
            <person name="Lang D."/>
            <person name="Zimmer A."/>
            <person name="Terry A."/>
            <person name="Salamov A."/>
            <person name="Shapiro H."/>
            <person name="Nishiyama T."/>
            <person name="Perroud P.-F."/>
            <person name="Lindquist E."/>
            <person name="Kamisugi Y."/>
            <person name="Tanahashi T."/>
            <person name="Sakakibara K."/>
            <person name="Fujita T."/>
            <person name="Oishi K."/>
            <person name="Shin-I T."/>
            <person name="Kuroki Y."/>
            <person name="Toyoda A."/>
            <person name="Suzuki Y."/>
            <person name="Hashimoto A."/>
            <person name="Yamaguchi K."/>
            <person name="Sugano A."/>
            <person name="Kohara Y."/>
            <person name="Fujiyama A."/>
            <person name="Anterola A."/>
            <person name="Aoki S."/>
            <person name="Ashton N."/>
            <person name="Barbazuk W.B."/>
            <person name="Barker E."/>
            <person name="Bennetzen J."/>
            <person name="Bezanilla M."/>
            <person name="Blankenship R."/>
            <person name="Cho S.H."/>
            <person name="Dutcher S."/>
            <person name="Estelle M."/>
            <person name="Fawcett J.A."/>
            <person name="Gundlach H."/>
            <person name="Hanada K."/>
            <person name="Heyl A."/>
            <person name="Hicks K.A."/>
            <person name="Hugh J."/>
            <person name="Lohr M."/>
            <person name="Mayer K."/>
            <person name="Melkozernov A."/>
            <person name="Murata T."/>
            <person name="Nelson D."/>
            <person name="Pils B."/>
            <person name="Prigge M."/>
            <person name="Reiss B."/>
            <person name="Renner T."/>
            <person name="Rombauts S."/>
            <person name="Rushton P."/>
            <person name="Sanderfoot A."/>
            <person name="Schween G."/>
            <person name="Shiu S.-H."/>
            <person name="Stueber K."/>
            <person name="Theodoulou F.L."/>
            <person name="Tu H."/>
            <person name="Van de Peer Y."/>
            <person name="Verrier P.J."/>
            <person name="Waters E."/>
            <person name="Wood A."/>
            <person name="Yang L."/>
            <person name="Cove D."/>
            <person name="Cuming A."/>
            <person name="Hasebe M."/>
            <person name="Lucas S."/>
            <person name="Mishler D.B."/>
            <person name="Reski R."/>
            <person name="Grigoriev I."/>
            <person name="Quatrano R.S."/>
            <person name="Boore J.L."/>
        </authorList>
    </citation>
    <scope>NUCLEOTIDE SEQUENCE [LARGE SCALE GENOMIC DNA]</scope>
    <source>
        <strain evidence="5 6">cv. Gransden 2004</strain>
    </source>
</reference>
<dbReference type="Pfam" id="PF22929">
    <property type="entry name" value="INTS1_INTS2-bd"/>
    <property type="match status" value="1"/>
</dbReference>
<organism evidence="5 6">
    <name type="scientific">Physcomitrium patens</name>
    <name type="common">Spreading-leaved earth moss</name>
    <name type="synonym">Physcomitrella patens</name>
    <dbReference type="NCBI Taxonomy" id="3218"/>
    <lineage>
        <taxon>Eukaryota</taxon>
        <taxon>Viridiplantae</taxon>
        <taxon>Streptophyta</taxon>
        <taxon>Embryophyta</taxon>
        <taxon>Bryophyta</taxon>
        <taxon>Bryophytina</taxon>
        <taxon>Bryopsida</taxon>
        <taxon>Funariidae</taxon>
        <taxon>Funariales</taxon>
        <taxon>Funariaceae</taxon>
        <taxon>Physcomitrium</taxon>
    </lineage>
</organism>
<dbReference type="InterPro" id="IPR053966">
    <property type="entry name" value="INTS1_INTS2-bd"/>
</dbReference>
<feature type="compositionally biased region" description="Polar residues" evidence="1">
    <location>
        <begin position="334"/>
        <end position="353"/>
    </location>
</feature>
<dbReference type="Pfam" id="PF22928">
    <property type="entry name" value="INTS1_R4"/>
    <property type="match status" value="1"/>
</dbReference>
<keyword evidence="6" id="KW-1185">Reference proteome</keyword>
<dbReference type="OrthoDB" id="1873744at2759"/>
<sequence length="2459" mass="273380">MKRHSQPDEDETPEASHQTKTRRISPTGRRVSDEEGSGDLDLNATPLGFDLNAPVEEEDVLQANNNWLSSHQDVENKAEIDEALRINSLPSEASSLDQSKAETVPLVGHDSVQAVIKSEDVYEPRHPIPDEDPVGLSPKEEEGSDQGESPFVKAEEIEDLEEKPQVTVPAVFCRPFEPLNLTASDEELEILRSVWSAWQQEDVEALDMTMADTLEELGKHALNPNRYLLLSSIYVAKKLPEAFSLPRTVKVLLTFLESAAAQTVVKRQSLLPMLACKLLFRAFAGEPDWPIEFVQVYLLDSTGSRAWIDHEGCKEFVSNVLTAFPDSVLDVSEDTTGPKSSEQVGTGDSQQIQGVKAEGHGMQSAIKNRYSQGEMQQKVRAEFCQSLNQLLGAAMSKENPRQLIRLLMQGAGFEEVRVVASSMLEGWLNNPVHLRSAKTLLDRILQHTRGTSENDFNTVANLLALRVSSTQAPGQIKTIHNNIFSEMITQLVRRRPEYATLALKTFVTTELQSKNPHNIKSIITVLKAVPSEDNPPEYELANILQELAASDESRGLLCDFVRRMMKQAGGEFDVHALCHGLIQPWPLMAEQEESLKEAWINKLVDLTCQLLLHAAAPFVEDEGLFNTVTSSSHLGTTSGTSVSGFGLERSSSGGPLRDKLATLEKLSIETQNFQMQAMAWCTDVLALYLPHIGHAHFKKIVRQLLFLEEAEAYFSHVDPAMDAESKCVKLLGACTRAPEEIVARLILMGISNFPMEPAESLDIIEVLVCRAAKLERFMEGSLVASSSQLPAAIFKLASFNLRGVTRQPLPQLVVKDMYWKACLVVLIVAVFNLTTIGNFVWESIPSLRSLMEVLIAGDKAFRSNSCSEASQLEFEKTEADAEQLDMKAEEAVKKNLAEKKSSESSMVDGDDLESSETEWKGKLMILNHSGPIRRPTQVVYDKLNKLDEMFQLGHLLRKCRNPDFFSKVTALQTMQQAWPWLQSIVSREPEVIFYLPTAWQCELLYMLEGSHPTTQMLSVDLLQLQAELRETVTTPSNEKEIETIIGFLAQKLMAKQFSVRSRARRCLSSLFHTTPKQHDTQVSLPPSPREHKRTDTASGITSRWPVHAMDTAQPHHSKKLMVGSSGTSSLHVSPGISSGLVVATSSAERIRAFSQYSGFEDYTAWLTSLESLPTASRLIAVLLPSIQVAIQQETSVSVVVAYLEFLKKHASPLPSQQSMACILATFIMQRKMLTASLLSGPSTLPSAFVSACVESKSHSNIVDLILESLCEALETGTHPDSVTDEAASHSHMVTLASPQNLGNEQVVRRVNLQKVVVDASLKVLSLLALKHSDVDEEKQGFSRLLSILFPDTQFSVAWLEGRKGEKLPLLSEDQALLFARCNVAKLIRAGLAALSLRSKLDLCEKLSLSSTAATALLQDLDAVSQVRLEAELGPRGSFCRHAKKLQKCVRALMQPGNPSGVYFSGFLDAYAPPAVRDVSQPQILLPPSKLEYSDDVARNDSGNARALTGEELANQLIIWLKLLPVGTFSSDRTNIGLELTKTSPYLDFRHTVQQALLCANDDNESTVVSSVTACVRSLESLHFHESLLLILPILNILQRINSRNLQELLSAFISRIETGVEANNLYDRILNQKIIFKKKNLLQMNELKCNESSTDQLVRIVKNLTLRKFSQVPLHRIERILRYALSAKLNYVPVNSEDGVRQVPEGAGSEYVNETLILEMLDLLRAWKPNRGNVHKSLDLKEQVELVGRCALVCEYLMFLDPEFLSTSHLSSLFEDSFLYKNTTVFSIPKLALDLITLRSSWQSISRILKVILGVFVKQNEGIREGKIPDTSEATSARFVREEVREDPYLQKVPRREVFDEAGSILEFILLCVRHPRTILACRLNDELDPFGSTKTILSSFDHGLEEALATIAIADLMVARSSTLQFHHNSDESDYSGKFSLSTCVVDQPALVSSSRAMQVLLVAACQGKRFLSTIIEQLNRVGQGSFADVLFSLNSKSEAKESTRKAAAGAAQELLAGLYVAFPVSVRTVLQSLKDKKCQAIDLSSLLQDHKFISRTFTQTCTLNNTLHRALRSICKGCEKEAKAAYGFCHDMARQHPALLVPHLPTFSVLLKEMLPSVKLQDTQIRTTVARTYTLGISLLDALRPYLLADNQNNLPMSSRKASLEAMLGFYFEFLQCLEIPDRPQFAKVVARLADFLCHCVDAGGFYRDYVLSYRTPVLQTCAQTFHKIKKLGFLLGMLDKPVQTWANTVPKSSSSADEGKTSMGGNLIGPPSLPLEDVLKVRTQLLQCIRWQGSKKPQDSRLELFNTRVNSYSVWYEMKGLDVEEVNLTATLLDLERASARMPMILSALEDSLLELTDVSDSNVRDRAYVLLERLLLHCPSESSATNILQRLLQQLSSSDTSLAKTAARQAVRFFYYCSEFQETILVEMLQMGRFASEDLQQLLLGLFTVSGGPLQ</sequence>
<dbReference type="InterPro" id="IPR022145">
    <property type="entry name" value="INTS1_RPB2-bd"/>
</dbReference>
<dbReference type="InterPro" id="IPR038902">
    <property type="entry name" value="INTS1"/>
</dbReference>
<evidence type="ECO:0008006" key="7">
    <source>
        <dbReference type="Google" id="ProtNLM"/>
    </source>
</evidence>
<feature type="region of interest" description="Disordered" evidence="1">
    <location>
        <begin position="332"/>
        <end position="358"/>
    </location>
</feature>
<feature type="domain" description="Integrator complex subunit 1 INTS2-binding" evidence="4">
    <location>
        <begin position="1161"/>
        <end position="1426"/>
    </location>
</feature>
<evidence type="ECO:0000313" key="5">
    <source>
        <dbReference type="EnsemblPlants" id="Pp3c2_930V3.2"/>
    </source>
</evidence>